<keyword evidence="10 11" id="KW-0998">Cell outer membrane</keyword>
<dbReference type="PANTHER" id="PTHR32552:SF81">
    <property type="entry name" value="TONB-DEPENDENT OUTER MEMBRANE RECEPTOR"/>
    <property type="match status" value="1"/>
</dbReference>
<keyword evidence="6" id="KW-0408">Iron</keyword>
<sequence>MPSRSSQDTCRYEIKDNKNMFQRKPIYMALTGALTLYSPVGVAQEVASQGAALPEVTVQASKQGKTEQKINGSTSVVSGATLEQANVSRTDDLQRALPDLYLPQQGNSAFITPSLRGVASLNTYNPAVVMYVDGVPQFVTAQSQLLTNVEQVELLRGPQGSLFGRNAAAGVINIVTRQPDNELAGHVEGGFGNRGRRTTTASISGPLVKDSLYGEAVIAYDSADGFLRSLSSGQDNVGMREDVAGQVKLRYAPVGGPLDVRFMASHECVRSAEDNYVSYTNFSNRVILDGNSVPGLATMNSYMKRCIDNMSLSADYDFSDYRLSLVTARNKVDIRERLLGAQGKSMPESQESLSQEVRLATRGTGRAWDGVVGAYFEHGRYKQRSSYVLFPTFGTDRSQTTTDSAAVFVDGTWHVTPRWDVSAGARLVQDKAETSGVLPIEGVAAYAASTSSNKALGKLSTGYQLTPSLRSYASLSQGYKPGGYNLQPTSANDSRSYRPETSLNYEMGLKFNTPDQKVSARAAVFQIESRNTQLYQGIVGSQYLTNAGQARSRGIEANLSAEVLRNWTLGLDAQVVDSIFTDYRVNSSTDYTGNKLPFVPRYILAASLSGRIATDVGMVRPRVAARYIGQQQFDAANSLKQQGYMLVDGQVSWRATSKLDVSFYINNAFDKRYLNYAATTNGLKFATLGEGREFGVKLRYDF</sequence>
<evidence type="ECO:0008006" key="17">
    <source>
        <dbReference type="Google" id="ProtNLM"/>
    </source>
</evidence>
<keyword evidence="3 11" id="KW-1134">Transmembrane beta strand</keyword>
<evidence type="ECO:0000256" key="3">
    <source>
        <dbReference type="ARBA" id="ARBA00022452"/>
    </source>
</evidence>
<evidence type="ECO:0000256" key="4">
    <source>
        <dbReference type="ARBA" id="ARBA00022496"/>
    </source>
</evidence>
<evidence type="ECO:0000256" key="6">
    <source>
        <dbReference type="ARBA" id="ARBA00023004"/>
    </source>
</evidence>
<dbReference type="InterPro" id="IPR012910">
    <property type="entry name" value="Plug_dom"/>
</dbReference>
<evidence type="ECO:0000256" key="11">
    <source>
        <dbReference type="PROSITE-ProRule" id="PRU01360"/>
    </source>
</evidence>
<dbReference type="CDD" id="cd01347">
    <property type="entry name" value="ligand_gated_channel"/>
    <property type="match status" value="1"/>
</dbReference>
<dbReference type="SUPFAM" id="SSF56935">
    <property type="entry name" value="Porins"/>
    <property type="match status" value="1"/>
</dbReference>
<keyword evidence="2 11" id="KW-0813">Transport</keyword>
<feature type="domain" description="TonB-dependent receptor-like beta-barrel" evidence="13">
    <location>
        <begin position="299"/>
        <end position="667"/>
    </location>
</feature>
<protein>
    <recommendedName>
        <fullName evidence="17">TonB-dependent receptor</fullName>
    </recommendedName>
</protein>
<dbReference type="Pfam" id="PF00593">
    <property type="entry name" value="TonB_dep_Rec_b-barrel"/>
    <property type="match status" value="1"/>
</dbReference>
<dbReference type="Gene3D" id="2.40.170.20">
    <property type="entry name" value="TonB-dependent receptor, beta-barrel domain"/>
    <property type="match status" value="1"/>
</dbReference>
<evidence type="ECO:0000256" key="7">
    <source>
        <dbReference type="ARBA" id="ARBA00023065"/>
    </source>
</evidence>
<dbReference type="InterPro" id="IPR039426">
    <property type="entry name" value="TonB-dep_rcpt-like"/>
</dbReference>
<organism evidence="15 16">
    <name type="scientific">Herbaspirillum aquaticum</name>
    <dbReference type="NCBI Taxonomy" id="568783"/>
    <lineage>
        <taxon>Bacteria</taxon>
        <taxon>Pseudomonadati</taxon>
        <taxon>Pseudomonadota</taxon>
        <taxon>Betaproteobacteria</taxon>
        <taxon>Burkholderiales</taxon>
        <taxon>Oxalobacteraceae</taxon>
        <taxon>Herbaspirillum</taxon>
    </lineage>
</organism>
<dbReference type="PANTHER" id="PTHR32552">
    <property type="entry name" value="FERRICHROME IRON RECEPTOR-RELATED"/>
    <property type="match status" value="1"/>
</dbReference>
<keyword evidence="8 12" id="KW-0798">TonB box</keyword>
<evidence type="ECO:0000259" key="13">
    <source>
        <dbReference type="Pfam" id="PF00593"/>
    </source>
</evidence>
<keyword evidence="16" id="KW-1185">Reference proteome</keyword>
<dbReference type="GO" id="GO:0006826">
    <property type="term" value="P:iron ion transport"/>
    <property type="evidence" value="ECO:0007669"/>
    <property type="project" value="UniProtKB-KW"/>
</dbReference>
<evidence type="ECO:0000259" key="14">
    <source>
        <dbReference type="Pfam" id="PF07715"/>
    </source>
</evidence>
<dbReference type="InterPro" id="IPR000531">
    <property type="entry name" value="Beta-barrel_TonB"/>
</dbReference>
<comment type="caution">
    <text evidence="15">The sequence shown here is derived from an EMBL/GenBank/DDBJ whole genome shotgun (WGS) entry which is preliminary data.</text>
</comment>
<evidence type="ECO:0000313" key="15">
    <source>
        <dbReference type="EMBL" id="OWY35624.1"/>
    </source>
</evidence>
<gene>
    <name evidence="15" type="ORF">CEJ45_07385</name>
</gene>
<evidence type="ECO:0000256" key="12">
    <source>
        <dbReference type="RuleBase" id="RU003357"/>
    </source>
</evidence>
<name>A0A225SWP5_9BURK</name>
<keyword evidence="7" id="KW-0406">Ion transport</keyword>
<comment type="similarity">
    <text evidence="11 12">Belongs to the TonB-dependent receptor family.</text>
</comment>
<dbReference type="GO" id="GO:0009279">
    <property type="term" value="C:cell outer membrane"/>
    <property type="evidence" value="ECO:0007669"/>
    <property type="project" value="UniProtKB-SubCell"/>
</dbReference>
<reference evidence="15 16" key="1">
    <citation type="journal article" date="2010" name="Int. J. Syst. Evol. Microbiol.">
        <title>Reclassification of Herbaspirillum putei as a later heterotypic synonym of Herbaspirillum huttiense, with the description of H. huttiense subsp. huttiense subsp. nov. and H. huttiense subsp. putei subsp. nov., comb. nov., and description of Herbaspirillum aquaticum sp. nov.</title>
        <authorList>
            <person name="Dobritsa A.P."/>
            <person name="Reddy M.C."/>
            <person name="Samadpour M."/>
        </authorList>
    </citation>
    <scope>NUCLEOTIDE SEQUENCE [LARGE SCALE GENOMIC DNA]</scope>
    <source>
        <strain evidence="15 16">IEH 4430</strain>
    </source>
</reference>
<feature type="domain" description="TonB-dependent receptor plug" evidence="14">
    <location>
        <begin position="68"/>
        <end position="171"/>
    </location>
</feature>
<dbReference type="InterPro" id="IPR036942">
    <property type="entry name" value="Beta-barrel_TonB_sf"/>
</dbReference>
<dbReference type="AlphaFoldDB" id="A0A225SWP5"/>
<evidence type="ECO:0000256" key="5">
    <source>
        <dbReference type="ARBA" id="ARBA00022692"/>
    </source>
</evidence>
<dbReference type="EMBL" id="NJGV01000005">
    <property type="protein sequence ID" value="OWY35624.1"/>
    <property type="molecule type" value="Genomic_DNA"/>
</dbReference>
<accession>A0A225SWP5</accession>
<evidence type="ECO:0000256" key="10">
    <source>
        <dbReference type="ARBA" id="ARBA00023237"/>
    </source>
</evidence>
<comment type="subcellular location">
    <subcellularLocation>
        <location evidence="1 11">Cell outer membrane</location>
        <topology evidence="1 11">Multi-pass membrane protein</topology>
    </subcellularLocation>
</comment>
<dbReference type="Proteomes" id="UP000214747">
    <property type="component" value="Unassembled WGS sequence"/>
</dbReference>
<evidence type="ECO:0000313" key="16">
    <source>
        <dbReference type="Proteomes" id="UP000214747"/>
    </source>
</evidence>
<evidence type="ECO:0000256" key="8">
    <source>
        <dbReference type="ARBA" id="ARBA00023077"/>
    </source>
</evidence>
<keyword evidence="5 11" id="KW-0812">Transmembrane</keyword>
<keyword evidence="9 11" id="KW-0472">Membrane</keyword>
<evidence type="ECO:0000256" key="9">
    <source>
        <dbReference type="ARBA" id="ARBA00023136"/>
    </source>
</evidence>
<keyword evidence="4" id="KW-0410">Iron transport</keyword>
<dbReference type="PROSITE" id="PS52016">
    <property type="entry name" value="TONB_DEPENDENT_REC_3"/>
    <property type="match status" value="1"/>
</dbReference>
<proteinExistence type="inferred from homology"/>
<dbReference type="Pfam" id="PF07715">
    <property type="entry name" value="Plug"/>
    <property type="match status" value="1"/>
</dbReference>
<evidence type="ECO:0000256" key="2">
    <source>
        <dbReference type="ARBA" id="ARBA00022448"/>
    </source>
</evidence>
<evidence type="ECO:0000256" key="1">
    <source>
        <dbReference type="ARBA" id="ARBA00004571"/>
    </source>
</evidence>